<dbReference type="InterPro" id="IPR059027">
    <property type="entry name" value="DD_DDX21-DDX50"/>
</dbReference>
<dbReference type="GO" id="GO:0016787">
    <property type="term" value="F:hydrolase activity"/>
    <property type="evidence" value="ECO:0007669"/>
    <property type="project" value="UniProtKB-KW"/>
</dbReference>
<feature type="compositionally biased region" description="Basic and acidic residues" evidence="9">
    <location>
        <begin position="74"/>
        <end position="86"/>
    </location>
</feature>
<dbReference type="InterPro" id="IPR001650">
    <property type="entry name" value="Helicase_C-like"/>
</dbReference>
<feature type="compositionally biased region" description="Gly residues" evidence="9">
    <location>
        <begin position="694"/>
        <end position="703"/>
    </location>
</feature>
<dbReference type="InterPro" id="IPR027417">
    <property type="entry name" value="P-loop_NTPase"/>
</dbReference>
<feature type="compositionally biased region" description="Low complexity" evidence="9">
    <location>
        <begin position="657"/>
        <end position="682"/>
    </location>
</feature>
<dbReference type="PROSITE" id="PS51194">
    <property type="entry name" value="HELICASE_CTER"/>
    <property type="match status" value="1"/>
</dbReference>
<dbReference type="InterPro" id="IPR035979">
    <property type="entry name" value="RBD_domain_sf"/>
</dbReference>
<dbReference type="GO" id="GO:0005829">
    <property type="term" value="C:cytosol"/>
    <property type="evidence" value="ECO:0007669"/>
    <property type="project" value="TreeGrafter"/>
</dbReference>
<dbReference type="InterPro" id="IPR011545">
    <property type="entry name" value="DEAD/DEAH_box_helicase_dom"/>
</dbReference>
<dbReference type="SUPFAM" id="SSF52540">
    <property type="entry name" value="P-loop containing nucleoside triphosphate hydrolases"/>
    <property type="match status" value="2"/>
</dbReference>
<dbReference type="GO" id="GO:0003723">
    <property type="term" value="F:RNA binding"/>
    <property type="evidence" value="ECO:0007669"/>
    <property type="project" value="UniProtKB-KW"/>
</dbReference>
<dbReference type="SMART" id="SM00490">
    <property type="entry name" value="HELICc"/>
    <property type="match status" value="1"/>
</dbReference>
<proteinExistence type="evidence at transcript level"/>
<dbReference type="Pfam" id="PF00271">
    <property type="entry name" value="Helicase_C"/>
    <property type="match status" value="1"/>
</dbReference>
<feature type="region of interest" description="Disordered" evidence="9">
    <location>
        <begin position="657"/>
        <end position="703"/>
    </location>
</feature>
<evidence type="ECO:0000256" key="1">
    <source>
        <dbReference type="ARBA" id="ARBA00006517"/>
    </source>
</evidence>
<dbReference type="EC" id="3.6.4.13" evidence="2"/>
<keyword evidence="5 8" id="KW-0347">Helicase</keyword>
<evidence type="ECO:0000259" key="10">
    <source>
        <dbReference type="PROSITE" id="PS51192"/>
    </source>
</evidence>
<feature type="domain" description="Helicase ATP-binding" evidence="10">
    <location>
        <begin position="119"/>
        <end position="314"/>
    </location>
</feature>
<dbReference type="InterPro" id="IPR014001">
    <property type="entry name" value="Helicase_ATP-bd"/>
</dbReference>
<organism evidence="12">
    <name type="scientific">Hirondellea gigas</name>
    <dbReference type="NCBI Taxonomy" id="1518452"/>
    <lineage>
        <taxon>Eukaryota</taxon>
        <taxon>Metazoa</taxon>
        <taxon>Ecdysozoa</taxon>
        <taxon>Arthropoda</taxon>
        <taxon>Crustacea</taxon>
        <taxon>Multicrustacea</taxon>
        <taxon>Malacostraca</taxon>
        <taxon>Eumalacostraca</taxon>
        <taxon>Peracarida</taxon>
        <taxon>Amphipoda</taxon>
        <taxon>Amphilochidea</taxon>
        <taxon>Lysianassida</taxon>
        <taxon>Lysianassidira</taxon>
        <taxon>Lysianassoidea</taxon>
        <taxon>Lysianassidae</taxon>
        <taxon>Hirondellea</taxon>
    </lineage>
</organism>
<keyword evidence="6 8" id="KW-0067">ATP-binding</keyword>
<dbReference type="GO" id="GO:0003724">
    <property type="term" value="F:RNA helicase activity"/>
    <property type="evidence" value="ECO:0007669"/>
    <property type="project" value="UniProtKB-EC"/>
</dbReference>
<evidence type="ECO:0000256" key="2">
    <source>
        <dbReference type="ARBA" id="ARBA00012552"/>
    </source>
</evidence>
<evidence type="ECO:0000256" key="7">
    <source>
        <dbReference type="ARBA" id="ARBA00022884"/>
    </source>
</evidence>
<dbReference type="InterPro" id="IPR044742">
    <property type="entry name" value="DEAD/DEAH_RhlB"/>
</dbReference>
<name>A0A6A7FYE3_9CRUS</name>
<dbReference type="Pfam" id="PF26142">
    <property type="entry name" value="DD_DDX21-DDX50"/>
    <property type="match status" value="1"/>
</dbReference>
<feature type="compositionally biased region" description="Basic residues" evidence="9">
    <location>
        <begin position="33"/>
        <end position="47"/>
    </location>
</feature>
<sequence length="703" mass="77480">MAKKRQRRSENESSSESTERDDTSVDLEELEKIKKKKLKHDKKKRKLERKEKSEKKSRKKAKKIKLEIDDESKDESKEESKEESKSESSVTNFRIPQDIVDVLAKDSIVELFEIQCKSFDPVFDGLDFMGRAHTGQGKTLAFVLPVISKLKSENDASRKRFGRSPSVIVLCPVRELAIQVAKVFEQIAIGMSVCTVYGGTAYSTQMSQLRRGVDIVVGTCGRVKDLIDRGALRLNEIRFVILDEADEMLNIGFADDVETILGRIEGGVVVDNDIYSDEPKKTATRKHQALLFSATIPSWVQGIAHKYFAKDRVIIDLVGNTEQQASKSVEHYAICCHWSERAEVLPDILRVHTDSNSRTIIFCETRKECNDLAQNPGIKQGCQVLHGEIPQAQRQVTTQGFRDGLFPMLVATDVAARGLDIPGVTLIIQIEPPKSHETYIHRSGRTGRAGATGKSILFYTPKQSEFLSGIERRAGITFIRIGAPQAKDLVSATAEDSLKAIDGISSETAAFFNDHAKKLLDSKDPISCISAALAAISGYNETAKHRSLLCGSNGFITILADAQAKTDQQSIWQTCKALLNQDAFAIKNMTMSKDGTKAVFDIASDHLDLINSLSSRSAYPLRSLALSVCSELPPLASFSIYKQHSGGFGGGNGRYSSGNRNGYGNRNGFRNGNYSRNQSRSGGNRRGSSRGGSRRGGGGGRRW</sequence>
<keyword evidence="7" id="KW-0694">RNA-binding</keyword>
<protein>
    <recommendedName>
        <fullName evidence="2">RNA helicase</fullName>
        <ecNumber evidence="2">3.6.4.13</ecNumber>
    </recommendedName>
</protein>
<evidence type="ECO:0000256" key="5">
    <source>
        <dbReference type="ARBA" id="ARBA00022806"/>
    </source>
</evidence>
<dbReference type="InterPro" id="IPR000629">
    <property type="entry name" value="RNA-helicase_DEAD-box_CS"/>
</dbReference>
<dbReference type="EMBL" id="IACT01004425">
    <property type="protein sequence ID" value="LAC23618.1"/>
    <property type="molecule type" value="mRNA"/>
</dbReference>
<feature type="domain" description="Helicase C-terminal" evidence="11">
    <location>
        <begin position="344"/>
        <end position="490"/>
    </location>
</feature>
<dbReference type="Gene3D" id="3.40.50.300">
    <property type="entry name" value="P-loop containing nucleotide triphosphate hydrolases"/>
    <property type="match status" value="2"/>
</dbReference>
<evidence type="ECO:0000256" key="8">
    <source>
        <dbReference type="RuleBase" id="RU000492"/>
    </source>
</evidence>
<dbReference type="CDD" id="cd00268">
    <property type="entry name" value="DEADc"/>
    <property type="match status" value="1"/>
</dbReference>
<evidence type="ECO:0000256" key="6">
    <source>
        <dbReference type="ARBA" id="ARBA00022840"/>
    </source>
</evidence>
<dbReference type="InterPro" id="IPR050079">
    <property type="entry name" value="DEAD_box_RNA_helicase"/>
</dbReference>
<dbReference type="PANTHER" id="PTHR47959">
    <property type="entry name" value="ATP-DEPENDENT RNA HELICASE RHLE-RELATED"/>
    <property type="match status" value="1"/>
</dbReference>
<dbReference type="SUPFAM" id="SSF54928">
    <property type="entry name" value="RNA-binding domain, RBD"/>
    <property type="match status" value="1"/>
</dbReference>
<dbReference type="SMART" id="SM00487">
    <property type="entry name" value="DEXDc"/>
    <property type="match status" value="1"/>
</dbReference>
<dbReference type="PROSITE" id="PS00039">
    <property type="entry name" value="DEAD_ATP_HELICASE"/>
    <property type="match status" value="1"/>
</dbReference>
<dbReference type="Pfam" id="PF00270">
    <property type="entry name" value="DEAD"/>
    <property type="match status" value="1"/>
</dbReference>
<feature type="region of interest" description="Disordered" evidence="9">
    <location>
        <begin position="1"/>
        <end position="90"/>
    </location>
</feature>
<dbReference type="AlphaFoldDB" id="A0A6A7FYE3"/>
<dbReference type="CDD" id="cd18787">
    <property type="entry name" value="SF2_C_DEAD"/>
    <property type="match status" value="1"/>
</dbReference>
<accession>A0A6A7FYE3</accession>
<comment type="similarity">
    <text evidence="1">Belongs to the DEAD box helicase family. DDX21/DDX50 subfamily.</text>
</comment>
<evidence type="ECO:0000256" key="3">
    <source>
        <dbReference type="ARBA" id="ARBA00022741"/>
    </source>
</evidence>
<dbReference type="InterPro" id="IPR012562">
    <property type="entry name" value="GUCT"/>
</dbReference>
<evidence type="ECO:0000313" key="12">
    <source>
        <dbReference type="EMBL" id="LAC23618.1"/>
    </source>
</evidence>
<keyword evidence="4 8" id="KW-0378">Hydrolase</keyword>
<dbReference type="PANTHER" id="PTHR47959:SF1">
    <property type="entry name" value="ATP-DEPENDENT RNA HELICASE DBPA"/>
    <property type="match status" value="1"/>
</dbReference>
<evidence type="ECO:0000256" key="9">
    <source>
        <dbReference type="SAM" id="MobiDB-lite"/>
    </source>
</evidence>
<reference evidence="12" key="1">
    <citation type="submission" date="2017-11" db="EMBL/GenBank/DDBJ databases">
        <title>The sensing device of the deep-sea amphipod.</title>
        <authorList>
            <person name="Kobayashi H."/>
            <person name="Nagahama T."/>
            <person name="Arai W."/>
            <person name="Sasagawa Y."/>
            <person name="Umeda M."/>
            <person name="Hayashi T."/>
            <person name="Nikaido I."/>
            <person name="Watanabe H."/>
            <person name="Oguri K."/>
            <person name="Kitazato H."/>
            <person name="Fujioka K."/>
            <person name="Kido Y."/>
            <person name="Takami H."/>
        </authorList>
    </citation>
    <scope>NUCLEOTIDE SEQUENCE</scope>
    <source>
        <tissue evidence="12">Whole body</tissue>
    </source>
</reference>
<keyword evidence="3 8" id="KW-0547">Nucleotide-binding</keyword>
<dbReference type="GO" id="GO:0005524">
    <property type="term" value="F:ATP binding"/>
    <property type="evidence" value="ECO:0007669"/>
    <property type="project" value="UniProtKB-KW"/>
</dbReference>
<evidence type="ECO:0000259" key="11">
    <source>
        <dbReference type="PROSITE" id="PS51194"/>
    </source>
</evidence>
<evidence type="ECO:0000256" key="4">
    <source>
        <dbReference type="ARBA" id="ARBA00022801"/>
    </source>
</evidence>
<dbReference type="Pfam" id="PF08152">
    <property type="entry name" value="GUCT"/>
    <property type="match status" value="1"/>
</dbReference>
<dbReference type="PROSITE" id="PS51192">
    <property type="entry name" value="HELICASE_ATP_BIND_1"/>
    <property type="match status" value="1"/>
</dbReference>